<name>K9VY53_9CYAN</name>
<dbReference type="Proteomes" id="UP000010472">
    <property type="component" value="Chromosome"/>
</dbReference>
<dbReference type="HOGENOM" id="CLU_917706_0_0_3"/>
<dbReference type="EMBL" id="CP003620">
    <property type="protein sequence ID" value="AFZ13033.1"/>
    <property type="molecule type" value="Genomic_DNA"/>
</dbReference>
<dbReference type="Gene3D" id="1.20.910.10">
    <property type="entry name" value="Heme oxygenase-like"/>
    <property type="match status" value="1"/>
</dbReference>
<gene>
    <name evidence="1" type="ORF">Cri9333_2158</name>
</gene>
<dbReference type="KEGG" id="cep:Cri9333_2158"/>
<dbReference type="InterPro" id="IPR016084">
    <property type="entry name" value="Haem_Oase-like_multi-hlx"/>
</dbReference>
<reference evidence="1 2" key="1">
    <citation type="submission" date="2012-06" db="EMBL/GenBank/DDBJ databases">
        <title>Finished chromosome of genome of Crinalium epipsammum PCC 9333.</title>
        <authorList>
            <consortium name="US DOE Joint Genome Institute"/>
            <person name="Gugger M."/>
            <person name="Coursin T."/>
            <person name="Rippka R."/>
            <person name="Tandeau De Marsac N."/>
            <person name="Huntemann M."/>
            <person name="Wei C.-L."/>
            <person name="Han J."/>
            <person name="Detter J.C."/>
            <person name="Han C."/>
            <person name="Tapia R."/>
            <person name="Davenport K."/>
            <person name="Daligault H."/>
            <person name="Erkkila T."/>
            <person name="Gu W."/>
            <person name="Munk A.C.C."/>
            <person name="Teshima H."/>
            <person name="Xu Y."/>
            <person name="Chain P."/>
            <person name="Chen A."/>
            <person name="Krypides N."/>
            <person name="Mavromatis K."/>
            <person name="Markowitz V."/>
            <person name="Szeto E."/>
            <person name="Ivanova N."/>
            <person name="Mikhailova N."/>
            <person name="Ovchinnikova G."/>
            <person name="Pagani I."/>
            <person name="Pati A."/>
            <person name="Goodwin L."/>
            <person name="Peters L."/>
            <person name="Pitluck S."/>
            <person name="Woyke T."/>
            <person name="Kerfeld C."/>
        </authorList>
    </citation>
    <scope>NUCLEOTIDE SEQUENCE [LARGE SCALE GENOMIC DNA]</scope>
    <source>
        <strain evidence="1 2">PCC 9333</strain>
    </source>
</reference>
<sequence length="306" mass="34606">MSQVISVTPHVSISDRITKRLQQGELTQQQVAEFQDFLGEVENKFFQHPVITKNIYTRWFSQGTATDEELRHFIKQFSVFSNQFLLAALAKTINASTLQQSRASREILLNELGVIYRKVGQKIGSNAAQTEDEKDLEGDPELVSIEGTVDGGICRFKAAHFEWLIGVAEGLGLSYADIGKRKHGSATTLHFCDELIRLYGSDDPLIAEGASFAVENWAAAGFWQELEEGLLRIKQSRHPQLRLAFFTWHNRVEGQHAGHTLEELEEVYFHADFDRDKFMQGGEEILDAIAVFWNGLNGDRLNHINI</sequence>
<accession>K9VY53</accession>
<dbReference type="OrthoDB" id="526368at2"/>
<dbReference type="PATRIC" id="fig|1173022.3.peg.2331"/>
<keyword evidence="2" id="KW-1185">Reference proteome</keyword>
<dbReference type="SUPFAM" id="SSF48613">
    <property type="entry name" value="Heme oxygenase-like"/>
    <property type="match status" value="1"/>
</dbReference>
<dbReference type="STRING" id="1173022.Cri9333_2158"/>
<protein>
    <submittedName>
        <fullName evidence="1">Uncharacterized protein</fullName>
    </submittedName>
</protein>
<dbReference type="AlphaFoldDB" id="K9VY53"/>
<evidence type="ECO:0000313" key="1">
    <source>
        <dbReference type="EMBL" id="AFZ13033.1"/>
    </source>
</evidence>
<proteinExistence type="predicted"/>
<organism evidence="1 2">
    <name type="scientific">Crinalium epipsammum PCC 9333</name>
    <dbReference type="NCBI Taxonomy" id="1173022"/>
    <lineage>
        <taxon>Bacteria</taxon>
        <taxon>Bacillati</taxon>
        <taxon>Cyanobacteriota</taxon>
        <taxon>Cyanophyceae</taxon>
        <taxon>Gomontiellales</taxon>
        <taxon>Gomontiellaceae</taxon>
        <taxon>Crinalium</taxon>
    </lineage>
</organism>
<evidence type="ECO:0000313" key="2">
    <source>
        <dbReference type="Proteomes" id="UP000010472"/>
    </source>
</evidence>
<dbReference type="eggNOG" id="COG5424">
    <property type="taxonomic scope" value="Bacteria"/>
</dbReference>
<dbReference type="RefSeq" id="WP_015203149.1">
    <property type="nucleotide sequence ID" value="NC_019753.1"/>
</dbReference>